<dbReference type="SUPFAM" id="SSF56672">
    <property type="entry name" value="DNA/RNA polymerases"/>
    <property type="match status" value="1"/>
</dbReference>
<keyword evidence="6" id="KW-0695">RNA-directed DNA polymerase</keyword>
<reference evidence="8" key="1">
    <citation type="submission" date="2021-03" db="EMBL/GenBank/DDBJ databases">
        <title>Draft genome sequence of rust myrtle Austropuccinia psidii MF-1, a brazilian biotype.</title>
        <authorList>
            <person name="Quecine M.C."/>
            <person name="Pachon D.M.R."/>
            <person name="Bonatelli M.L."/>
            <person name="Correr F.H."/>
            <person name="Franceschini L.M."/>
            <person name="Leite T.F."/>
            <person name="Margarido G.R.A."/>
            <person name="Almeida C.A."/>
            <person name="Ferrarezi J.A."/>
            <person name="Labate C.A."/>
        </authorList>
    </citation>
    <scope>NUCLEOTIDE SEQUENCE</scope>
    <source>
        <strain evidence="8">MF-1</strain>
    </source>
</reference>
<evidence type="ECO:0000256" key="3">
    <source>
        <dbReference type="ARBA" id="ARBA00022722"/>
    </source>
</evidence>
<feature type="domain" description="Reverse transcriptase RNase H-like" evidence="7">
    <location>
        <begin position="82"/>
        <end position="188"/>
    </location>
</feature>
<dbReference type="InterPro" id="IPR050951">
    <property type="entry name" value="Retrovirus_Pol_polyprotein"/>
</dbReference>
<protein>
    <recommendedName>
        <fullName evidence="7">Reverse transcriptase RNase H-like domain-containing protein</fullName>
    </recommendedName>
</protein>
<keyword evidence="1" id="KW-0808">Transferase</keyword>
<evidence type="ECO:0000259" key="7">
    <source>
        <dbReference type="Pfam" id="PF17917"/>
    </source>
</evidence>
<evidence type="ECO:0000256" key="5">
    <source>
        <dbReference type="ARBA" id="ARBA00022801"/>
    </source>
</evidence>
<dbReference type="PANTHER" id="PTHR37984:SF5">
    <property type="entry name" value="PROTEIN NYNRIN-LIKE"/>
    <property type="match status" value="1"/>
</dbReference>
<dbReference type="EMBL" id="AVOT02004004">
    <property type="protein sequence ID" value="MBW0475155.1"/>
    <property type="molecule type" value="Genomic_DNA"/>
</dbReference>
<dbReference type="InterPro" id="IPR043128">
    <property type="entry name" value="Rev_trsase/Diguanyl_cyclase"/>
</dbReference>
<dbReference type="OrthoDB" id="4774297at2759"/>
<proteinExistence type="predicted"/>
<gene>
    <name evidence="8" type="ORF">O181_014870</name>
</gene>
<name>A0A9Q3C2Q3_9BASI</name>
<dbReference type="InterPro" id="IPR041373">
    <property type="entry name" value="RT_RNaseH"/>
</dbReference>
<keyword evidence="9" id="KW-1185">Reference proteome</keyword>
<keyword evidence="3" id="KW-0540">Nuclease</keyword>
<evidence type="ECO:0000313" key="9">
    <source>
        <dbReference type="Proteomes" id="UP000765509"/>
    </source>
</evidence>
<dbReference type="Gene3D" id="3.30.70.270">
    <property type="match status" value="1"/>
</dbReference>
<dbReference type="AlphaFoldDB" id="A0A9Q3C2Q3"/>
<comment type="caution">
    <text evidence="8">The sequence shown here is derived from an EMBL/GenBank/DDBJ whole genome shotgun (WGS) entry which is preliminary data.</text>
</comment>
<dbReference type="FunFam" id="3.30.70.270:FF:000020">
    <property type="entry name" value="Transposon Tf2-6 polyprotein-like Protein"/>
    <property type="match status" value="1"/>
</dbReference>
<dbReference type="PANTHER" id="PTHR37984">
    <property type="entry name" value="PROTEIN CBG26694"/>
    <property type="match status" value="1"/>
</dbReference>
<keyword evidence="5" id="KW-0378">Hydrolase</keyword>
<dbReference type="GO" id="GO:0016787">
    <property type="term" value="F:hydrolase activity"/>
    <property type="evidence" value="ECO:0007669"/>
    <property type="project" value="UniProtKB-KW"/>
</dbReference>
<dbReference type="Pfam" id="PF17917">
    <property type="entry name" value="RT_RNaseH"/>
    <property type="match status" value="1"/>
</dbReference>
<evidence type="ECO:0000256" key="1">
    <source>
        <dbReference type="ARBA" id="ARBA00022679"/>
    </source>
</evidence>
<keyword evidence="2" id="KW-0548">Nucleotidyltransferase</keyword>
<dbReference type="Proteomes" id="UP000765509">
    <property type="component" value="Unassembled WGS sequence"/>
</dbReference>
<evidence type="ECO:0000313" key="8">
    <source>
        <dbReference type="EMBL" id="MBW0475155.1"/>
    </source>
</evidence>
<sequence>MDKKKVAVVLLKTMPQKEKELQSFLGFAGYYKQNIKDFESIARHLYELCENNTVFEITFERVKAFESLRQALTTYPLLLMPDFKMPFKLYIHASGDGLSAALPQVQIINDKPVERPIFCKYRQIKPTEDRYGTGKIECLCLVWALEKLNYLLEGCVFELITDCTTVKSILNMKTPNRHMVRWKIAIQDCRDNRTIAQKYGNIPKNADGLSRWTLPNKIYNLSYLPEEASPPILIEVFSVTDVNTTFFEEVRNSYTQDRKCSILCQSLMKDFEAKSLIHALDDV</sequence>
<dbReference type="InterPro" id="IPR043502">
    <property type="entry name" value="DNA/RNA_pol_sf"/>
</dbReference>
<organism evidence="8 9">
    <name type="scientific">Austropuccinia psidii MF-1</name>
    <dbReference type="NCBI Taxonomy" id="1389203"/>
    <lineage>
        <taxon>Eukaryota</taxon>
        <taxon>Fungi</taxon>
        <taxon>Dikarya</taxon>
        <taxon>Basidiomycota</taxon>
        <taxon>Pucciniomycotina</taxon>
        <taxon>Pucciniomycetes</taxon>
        <taxon>Pucciniales</taxon>
        <taxon>Sphaerophragmiaceae</taxon>
        <taxon>Austropuccinia</taxon>
    </lineage>
</organism>
<dbReference type="GO" id="GO:0003964">
    <property type="term" value="F:RNA-directed DNA polymerase activity"/>
    <property type="evidence" value="ECO:0007669"/>
    <property type="project" value="UniProtKB-KW"/>
</dbReference>
<evidence type="ECO:0000256" key="4">
    <source>
        <dbReference type="ARBA" id="ARBA00022759"/>
    </source>
</evidence>
<evidence type="ECO:0000256" key="6">
    <source>
        <dbReference type="ARBA" id="ARBA00022918"/>
    </source>
</evidence>
<evidence type="ECO:0000256" key="2">
    <source>
        <dbReference type="ARBA" id="ARBA00022695"/>
    </source>
</evidence>
<dbReference type="GO" id="GO:0004519">
    <property type="term" value="F:endonuclease activity"/>
    <property type="evidence" value="ECO:0007669"/>
    <property type="project" value="UniProtKB-KW"/>
</dbReference>
<accession>A0A9Q3C2Q3</accession>
<keyword evidence="4" id="KW-0255">Endonuclease</keyword>